<proteinExistence type="predicted"/>
<name>A0A3G8F2V9_9CAUD</name>
<sequence>MFGNDAENNTDLNDDAGASAYEQMQNQEQETQRDDNDDGQDGGDGDDDNGEDDPGQQNAEADDEALEFTFNGEVLASQAADDEDQEGDTDLVKHLRSKLREQRAAFKEKSAQQQQAAPQNLPEEIPPAPKMSDAGIDWDQEKYDAAHAEWLKTRDAITERNHSKAQQAEKLQAKLNERTQNYNAERAKVLKVPGFERAEQVVAAEIPQNLQLTLLMNSKNPAGAVLALGRNAALRKQLQDVSGDPVALGYLLAEIDKGAGFRPQAKSTAKGAPAVKTGATQTTIHGLEAALEKARESGDYTTVMQLKEKLKAAKKAG</sequence>
<protein>
    <submittedName>
        <fullName evidence="2">Putative scaffold protein</fullName>
    </submittedName>
</protein>
<dbReference type="GeneID" id="55008207"/>
<feature type="region of interest" description="Disordered" evidence="1">
    <location>
        <begin position="1"/>
        <end position="135"/>
    </location>
</feature>
<reference evidence="3" key="1">
    <citation type="submission" date="2018-10" db="EMBL/GenBank/DDBJ databases">
        <authorList>
            <person name="Olsen N.S."/>
            <person name="Kot W."/>
            <person name="Hansen L.H."/>
        </authorList>
    </citation>
    <scope>NUCLEOTIDE SEQUENCE [LARGE SCALE GENOMIC DNA]</scope>
</reference>
<feature type="compositionally biased region" description="Basic and acidic residues" evidence="1">
    <location>
        <begin position="90"/>
        <end position="110"/>
    </location>
</feature>
<dbReference type="RefSeq" id="YP_009816895.1">
    <property type="nucleotide sequence ID" value="NC_048112.1"/>
</dbReference>
<dbReference type="Proteomes" id="UP000279721">
    <property type="component" value="Segment"/>
</dbReference>
<organism evidence="2 3">
    <name type="scientific">Escherichia phage Skarpretter</name>
    <dbReference type="NCBI Taxonomy" id="2488654"/>
    <lineage>
        <taxon>Viruses</taxon>
        <taxon>Duplodnaviria</taxon>
        <taxon>Heunggongvirae</taxon>
        <taxon>Uroviricota</taxon>
        <taxon>Caudoviricetes</taxon>
        <taxon>Skarprettervirus</taxon>
        <taxon>Skarprettervirus skarpretter</taxon>
    </lineage>
</organism>
<feature type="compositionally biased region" description="Acidic residues" evidence="1">
    <location>
        <begin position="35"/>
        <end position="66"/>
    </location>
</feature>
<keyword evidence="3" id="KW-1185">Reference proteome</keyword>
<feature type="compositionally biased region" description="Polar residues" evidence="1">
    <location>
        <begin position="1"/>
        <end position="11"/>
    </location>
</feature>
<dbReference type="KEGG" id="vg:55008207"/>
<dbReference type="EMBL" id="MK105855">
    <property type="protein sequence ID" value="AZF88662.1"/>
    <property type="molecule type" value="Genomic_DNA"/>
</dbReference>
<evidence type="ECO:0000313" key="2">
    <source>
        <dbReference type="EMBL" id="AZF88662.1"/>
    </source>
</evidence>
<accession>A0A3G8F2V9</accession>
<evidence type="ECO:0000313" key="3">
    <source>
        <dbReference type="Proteomes" id="UP000279721"/>
    </source>
</evidence>
<feature type="compositionally biased region" description="Acidic residues" evidence="1">
    <location>
        <begin position="80"/>
        <end position="89"/>
    </location>
</feature>
<evidence type="ECO:0000256" key="1">
    <source>
        <dbReference type="SAM" id="MobiDB-lite"/>
    </source>
</evidence>